<protein>
    <submittedName>
        <fullName evidence="1">Uncharacterized protein</fullName>
    </submittedName>
</protein>
<keyword evidence="2" id="KW-1185">Reference proteome</keyword>
<gene>
    <name evidence="1" type="ORF">VNI00_014887</name>
</gene>
<proteinExistence type="predicted"/>
<reference evidence="1 2" key="1">
    <citation type="submission" date="2024-01" db="EMBL/GenBank/DDBJ databases">
        <title>A draft genome for a cacao thread blight-causing isolate of Paramarasmius palmivorus.</title>
        <authorList>
            <person name="Baruah I.K."/>
            <person name="Bukari Y."/>
            <person name="Amoako-Attah I."/>
            <person name="Meinhardt L.W."/>
            <person name="Bailey B.A."/>
            <person name="Cohen S.P."/>
        </authorList>
    </citation>
    <scope>NUCLEOTIDE SEQUENCE [LARGE SCALE GENOMIC DNA]</scope>
    <source>
        <strain evidence="1 2">GH-12</strain>
    </source>
</reference>
<comment type="caution">
    <text evidence="1">The sequence shown here is derived from an EMBL/GenBank/DDBJ whole genome shotgun (WGS) entry which is preliminary data.</text>
</comment>
<evidence type="ECO:0000313" key="1">
    <source>
        <dbReference type="EMBL" id="KAK7028197.1"/>
    </source>
</evidence>
<dbReference type="EMBL" id="JAYKXP010000089">
    <property type="protein sequence ID" value="KAK7028197.1"/>
    <property type="molecule type" value="Genomic_DNA"/>
</dbReference>
<dbReference type="AlphaFoldDB" id="A0AAW0BNF8"/>
<sequence>MRSRLYYDQGVAFDRSHIPTMPPNPNPMPAIPEDSTTDFSNLFHPEKIVWTFDKAIDAVQSINFVGVAHYICKAHYCEPRVIPSSQHGSDNPSNTFFVVMDYAWPPRFIEGIYESIE</sequence>
<name>A0AAW0BNF8_9AGAR</name>
<organism evidence="1 2">
    <name type="scientific">Paramarasmius palmivorus</name>
    <dbReference type="NCBI Taxonomy" id="297713"/>
    <lineage>
        <taxon>Eukaryota</taxon>
        <taxon>Fungi</taxon>
        <taxon>Dikarya</taxon>
        <taxon>Basidiomycota</taxon>
        <taxon>Agaricomycotina</taxon>
        <taxon>Agaricomycetes</taxon>
        <taxon>Agaricomycetidae</taxon>
        <taxon>Agaricales</taxon>
        <taxon>Marasmiineae</taxon>
        <taxon>Marasmiaceae</taxon>
        <taxon>Paramarasmius</taxon>
    </lineage>
</organism>
<dbReference type="Proteomes" id="UP001383192">
    <property type="component" value="Unassembled WGS sequence"/>
</dbReference>
<evidence type="ECO:0000313" key="2">
    <source>
        <dbReference type="Proteomes" id="UP001383192"/>
    </source>
</evidence>
<accession>A0AAW0BNF8</accession>